<organism evidence="1 2">
    <name type="scientific">Zarea fungicola</name>
    <dbReference type="NCBI Taxonomy" id="93591"/>
    <lineage>
        <taxon>Eukaryota</taxon>
        <taxon>Fungi</taxon>
        <taxon>Dikarya</taxon>
        <taxon>Ascomycota</taxon>
        <taxon>Pezizomycotina</taxon>
        <taxon>Sordariomycetes</taxon>
        <taxon>Hypocreomycetidae</taxon>
        <taxon>Hypocreales</taxon>
        <taxon>Cordycipitaceae</taxon>
        <taxon>Zarea</taxon>
    </lineage>
</organism>
<protein>
    <submittedName>
        <fullName evidence="1">Uncharacterized protein</fullName>
    </submittedName>
</protein>
<proteinExistence type="predicted"/>
<dbReference type="Proteomes" id="UP001143910">
    <property type="component" value="Unassembled WGS sequence"/>
</dbReference>
<gene>
    <name evidence="1" type="ORF">NQ176_g6042</name>
</gene>
<dbReference type="EMBL" id="JANJQO010000826">
    <property type="protein sequence ID" value="KAJ2974459.1"/>
    <property type="molecule type" value="Genomic_DNA"/>
</dbReference>
<reference evidence="1" key="1">
    <citation type="submission" date="2022-08" db="EMBL/GenBank/DDBJ databases">
        <title>Genome Sequence of Lecanicillium fungicola.</title>
        <authorList>
            <person name="Buettner E."/>
        </authorList>
    </citation>
    <scope>NUCLEOTIDE SEQUENCE</scope>
    <source>
        <strain evidence="1">Babe33</strain>
    </source>
</reference>
<keyword evidence="2" id="KW-1185">Reference proteome</keyword>
<name>A0ACC1N5W5_9HYPO</name>
<evidence type="ECO:0000313" key="2">
    <source>
        <dbReference type="Proteomes" id="UP001143910"/>
    </source>
</evidence>
<evidence type="ECO:0000313" key="1">
    <source>
        <dbReference type="EMBL" id="KAJ2974459.1"/>
    </source>
</evidence>
<comment type="caution">
    <text evidence="1">The sequence shown here is derived from an EMBL/GenBank/DDBJ whole genome shotgun (WGS) entry which is preliminary data.</text>
</comment>
<accession>A0ACC1N5W5</accession>
<sequence>MSFISDGAALHDALNRFLQDNPTGMDKRTLMRYLESRPFRQSHEPLLPLDELERKLDAIRRIKAAFDNDYAAIREPFYRDRFAVLLAAPLYALEEALTAGPVGLVYISPDFLRYWELECLRLRPPSRLLDNRLRETTRETTHSQNRQVYIKLYIFQSLTRRKCRKRDAFRCVLTHNPFPDVCHIVPFAVNSDNDRINLQKRYVSHLKLFLDHDDHMIFIEGQILSGPRGADKIWNMICLSPTMHTLWSKMIFGLKVLGHIPDSDGSKSILTLQFYWFQQNKTCGGDIVEPTTEEIQRMVSVDYTSGESGCEAVNLTTCRKIQTGDCFQIKMDTEDVRKAACMFRFIWNLGIAVRLRGQAPVPDVFPDEDEDDQAVSEDQGDFEREPSPTVLDWLKDVDAQRKLQRK</sequence>